<dbReference type="InterPro" id="IPR029035">
    <property type="entry name" value="DHS-like_NAD/FAD-binding_dom"/>
</dbReference>
<reference evidence="7 8" key="1">
    <citation type="journal article" date="2016" name="Nat. Commun.">
        <title>Thousands of microbial genomes shed light on interconnected biogeochemical processes in an aquifer system.</title>
        <authorList>
            <person name="Anantharaman K."/>
            <person name="Brown C.T."/>
            <person name="Hug L.A."/>
            <person name="Sharon I."/>
            <person name="Castelle C.J."/>
            <person name="Probst A.J."/>
            <person name="Thomas B.C."/>
            <person name="Singh A."/>
            <person name="Wilkins M.J."/>
            <person name="Karaoz U."/>
            <person name="Brodie E.L."/>
            <person name="Williams K.H."/>
            <person name="Hubbard S.S."/>
            <person name="Banfield J.F."/>
        </authorList>
    </citation>
    <scope>NUCLEOTIDE SEQUENCE [LARGE SCALE GENOMIC DNA]</scope>
</reference>
<dbReference type="GO" id="GO:0009097">
    <property type="term" value="P:isoleucine biosynthetic process"/>
    <property type="evidence" value="ECO:0007669"/>
    <property type="project" value="TreeGrafter"/>
</dbReference>
<evidence type="ECO:0000259" key="6">
    <source>
        <dbReference type="Pfam" id="PF02776"/>
    </source>
</evidence>
<dbReference type="Proteomes" id="UP000179113">
    <property type="component" value="Unassembled WGS sequence"/>
</dbReference>
<dbReference type="Gene3D" id="3.40.50.1220">
    <property type="entry name" value="TPP-binding domain"/>
    <property type="match status" value="1"/>
</dbReference>
<dbReference type="CDD" id="cd07035">
    <property type="entry name" value="TPP_PYR_POX_like"/>
    <property type="match status" value="1"/>
</dbReference>
<dbReference type="InterPro" id="IPR029061">
    <property type="entry name" value="THDP-binding"/>
</dbReference>
<evidence type="ECO:0008006" key="9">
    <source>
        <dbReference type="Google" id="ProtNLM"/>
    </source>
</evidence>
<gene>
    <name evidence="7" type="ORF">A2415_00730</name>
</gene>
<dbReference type="SUPFAM" id="SSF52518">
    <property type="entry name" value="Thiamin diphosphate-binding fold (THDP-binding)"/>
    <property type="match status" value="2"/>
</dbReference>
<dbReference type="GO" id="GO:0030976">
    <property type="term" value="F:thiamine pyrophosphate binding"/>
    <property type="evidence" value="ECO:0007669"/>
    <property type="project" value="InterPro"/>
</dbReference>
<dbReference type="PANTHER" id="PTHR18968:SF142">
    <property type="entry name" value="ACETOLACTATE SYNTHASE"/>
    <property type="match status" value="1"/>
</dbReference>
<dbReference type="GO" id="GO:0050660">
    <property type="term" value="F:flavin adenine dinucleotide binding"/>
    <property type="evidence" value="ECO:0007669"/>
    <property type="project" value="TreeGrafter"/>
</dbReference>
<dbReference type="SUPFAM" id="SSF52467">
    <property type="entry name" value="DHS-like NAD/FAD-binding domain"/>
    <property type="match status" value="1"/>
</dbReference>
<dbReference type="Pfam" id="PF00205">
    <property type="entry name" value="TPP_enzyme_M"/>
    <property type="match status" value="1"/>
</dbReference>
<feature type="domain" description="Thiamine pyrophosphate enzyme N-terminal TPP-binding" evidence="6">
    <location>
        <begin position="1"/>
        <end position="124"/>
    </location>
</feature>
<name>A0A1F4WL78_UNCKA</name>
<dbReference type="InterPro" id="IPR011766">
    <property type="entry name" value="TPP_enzyme_TPP-bd"/>
</dbReference>
<comment type="caution">
    <text evidence="7">The sequence shown here is derived from an EMBL/GenBank/DDBJ whole genome shotgun (WGS) entry which is preliminary data.</text>
</comment>
<protein>
    <recommendedName>
        <fullName evidence="9">Acetolactate synthase</fullName>
    </recommendedName>
</protein>
<dbReference type="InterPro" id="IPR045229">
    <property type="entry name" value="TPP_enz"/>
</dbReference>
<evidence type="ECO:0000256" key="3">
    <source>
        <dbReference type="RuleBase" id="RU362132"/>
    </source>
</evidence>
<feature type="domain" description="Thiamine pyrophosphate enzyme central" evidence="4">
    <location>
        <begin position="201"/>
        <end position="334"/>
    </location>
</feature>
<evidence type="ECO:0000256" key="1">
    <source>
        <dbReference type="ARBA" id="ARBA00007812"/>
    </source>
</evidence>
<evidence type="ECO:0000256" key="2">
    <source>
        <dbReference type="ARBA" id="ARBA00023052"/>
    </source>
</evidence>
<dbReference type="Pfam" id="PF02775">
    <property type="entry name" value="TPP_enzyme_C"/>
    <property type="match status" value="1"/>
</dbReference>
<dbReference type="GO" id="GO:0000287">
    <property type="term" value="F:magnesium ion binding"/>
    <property type="evidence" value="ECO:0007669"/>
    <property type="project" value="InterPro"/>
</dbReference>
<dbReference type="AlphaFoldDB" id="A0A1F4WL78"/>
<dbReference type="CDD" id="cd00568">
    <property type="entry name" value="TPP_enzymes"/>
    <property type="match status" value="1"/>
</dbReference>
<dbReference type="InterPro" id="IPR012000">
    <property type="entry name" value="Thiamin_PyroP_enz_cen_dom"/>
</dbReference>
<dbReference type="EMBL" id="MEWA01000010">
    <property type="protein sequence ID" value="OGC70108.1"/>
    <property type="molecule type" value="Genomic_DNA"/>
</dbReference>
<dbReference type="Gene3D" id="3.40.50.970">
    <property type="match status" value="2"/>
</dbReference>
<dbReference type="GO" id="GO:0003984">
    <property type="term" value="F:acetolactate synthase activity"/>
    <property type="evidence" value="ECO:0007669"/>
    <property type="project" value="TreeGrafter"/>
</dbReference>
<comment type="similarity">
    <text evidence="1 3">Belongs to the TPP enzyme family.</text>
</comment>
<dbReference type="GO" id="GO:0009099">
    <property type="term" value="P:L-valine biosynthetic process"/>
    <property type="evidence" value="ECO:0007669"/>
    <property type="project" value="TreeGrafter"/>
</dbReference>
<dbReference type="GO" id="GO:0005948">
    <property type="term" value="C:acetolactate synthase complex"/>
    <property type="evidence" value="ECO:0007669"/>
    <property type="project" value="TreeGrafter"/>
</dbReference>
<feature type="domain" description="Thiamine pyrophosphate enzyme TPP-binding" evidence="5">
    <location>
        <begin position="401"/>
        <end position="552"/>
    </location>
</feature>
<evidence type="ECO:0000313" key="7">
    <source>
        <dbReference type="EMBL" id="OGC70108.1"/>
    </source>
</evidence>
<dbReference type="Pfam" id="PF02776">
    <property type="entry name" value="TPP_enzyme_N"/>
    <property type="match status" value="1"/>
</dbReference>
<organism evidence="7 8">
    <name type="scientific">candidate division WWE3 bacterium RIFOXYC1_FULL_39_7</name>
    <dbReference type="NCBI Taxonomy" id="1802643"/>
    <lineage>
        <taxon>Bacteria</taxon>
        <taxon>Katanobacteria</taxon>
    </lineage>
</organism>
<evidence type="ECO:0000259" key="4">
    <source>
        <dbReference type="Pfam" id="PF00205"/>
    </source>
</evidence>
<proteinExistence type="inferred from homology"/>
<dbReference type="InterPro" id="IPR012001">
    <property type="entry name" value="Thiamin_PyroP_enz_TPP-bd_dom"/>
</dbReference>
<keyword evidence="2 3" id="KW-0786">Thiamine pyrophosphate</keyword>
<sequence>MKLTDYLAQYLANLGVKKTFGITGSAIAPVFDSFAANKDIEMICVQHEQAAAMAADAYARVSEGLGVAISTSGPGATNLITGICCSWFDHIPTLYITGQVNSRFTKGDLPIKQVGFQETDIVSMVKPVTKYAVMVTDPNKIKYELDKAVHIALSGRPGPVLIDLPMDLQKAEVTLKDLVGYREHEKDVEKLEEGKSVTAKIEEFIKDLKAAERPVVLIGGGVVHANAQEELKELLKVLKVPTVVTWVAIDVLEETHPLYRGRIGTYGQRGANFTFQNADLVLSLGSRHDGRQTGGMVESFARAAKRYVIDIDRNELTYQQVKGHVNINVNLKDFIPVLTKKLQKENLTSISWWLKRTKEWQEKYPIVTEAMRSPKKRADGYAFMDVLSDLTEPNDVIVGDCGGNIVNLAQAYKVKKGQKIVTAWAHSPMGYAFAASLGAYYGKSKKAKNVLCTIGDGGMQVNIQELQTVKYYDIPLKVFIMDNESYGIIKQFQDTYFKSRYVGSHGLGYGVPDFVKVAKAYGLKTELIKNYGELKSKIKKVLNAKGPVICVVKLPTKTVLEPRLGWNTGIEDQMPFLDREEFTNNMYIKPLVNKEAETKNLP</sequence>
<evidence type="ECO:0000259" key="5">
    <source>
        <dbReference type="Pfam" id="PF02775"/>
    </source>
</evidence>
<evidence type="ECO:0000313" key="8">
    <source>
        <dbReference type="Proteomes" id="UP000179113"/>
    </source>
</evidence>
<dbReference type="FunFam" id="3.40.50.970:FF:000007">
    <property type="entry name" value="Acetolactate synthase"/>
    <property type="match status" value="1"/>
</dbReference>
<accession>A0A1F4WL78</accession>
<dbReference type="PANTHER" id="PTHR18968">
    <property type="entry name" value="THIAMINE PYROPHOSPHATE ENZYMES"/>
    <property type="match status" value="1"/>
</dbReference>